<accession>A0ABV2RAD1</accession>
<dbReference type="EC" id="5.1.99.4" evidence="1"/>
<gene>
    <name evidence="1" type="ORF">ABIE19_001177</name>
</gene>
<dbReference type="InterPro" id="IPR050509">
    <property type="entry name" value="CoA-transferase_III"/>
</dbReference>
<name>A0ABV2RAD1_9CAUL</name>
<dbReference type="Gene3D" id="3.40.50.10540">
    <property type="entry name" value="Crotonobetainyl-coa:carnitine coa-transferase, domain 1"/>
    <property type="match status" value="1"/>
</dbReference>
<dbReference type="PANTHER" id="PTHR48228:SF5">
    <property type="entry name" value="ALPHA-METHYLACYL-COA RACEMASE"/>
    <property type="match status" value="1"/>
</dbReference>
<keyword evidence="2" id="KW-1185">Reference proteome</keyword>
<dbReference type="Pfam" id="PF02515">
    <property type="entry name" value="CoA_transf_3"/>
    <property type="match status" value="1"/>
</dbReference>
<dbReference type="InterPro" id="IPR023606">
    <property type="entry name" value="CoA-Trfase_III_dom_1_sf"/>
</dbReference>
<dbReference type="InterPro" id="IPR044855">
    <property type="entry name" value="CoA-Trfase_III_dom3_sf"/>
</dbReference>
<dbReference type="Gene3D" id="3.30.1540.10">
    <property type="entry name" value="formyl-coa transferase, domain 3"/>
    <property type="match status" value="1"/>
</dbReference>
<dbReference type="RefSeq" id="WP_354088195.1">
    <property type="nucleotide sequence ID" value="NZ_JBEPTF010000001.1"/>
</dbReference>
<reference evidence="1 2" key="1">
    <citation type="submission" date="2024-06" db="EMBL/GenBank/DDBJ databases">
        <title>Sorghum-associated microbial communities from plants grown in Nebraska, USA.</title>
        <authorList>
            <person name="Schachtman D."/>
        </authorList>
    </citation>
    <scope>NUCLEOTIDE SEQUENCE [LARGE SCALE GENOMIC DNA]</scope>
    <source>
        <strain evidence="1 2">2814</strain>
    </source>
</reference>
<dbReference type="GO" id="GO:0008111">
    <property type="term" value="F:alpha-methylacyl-CoA racemase activity"/>
    <property type="evidence" value="ECO:0007669"/>
    <property type="project" value="UniProtKB-EC"/>
</dbReference>
<sequence length="363" mass="38214">MGPLSGLRIIEIDGLGPVTFAGMVLADMGADVLRLTRGGAAPAAVFDEVGGEVLHRGRAAVPVDLKSLQDRGQVLDLIADADALIEGFRPGVMERLGLGPDACAARNPRLVYGRVTGWGQTGPMADQVGHDINYLALSGALHPMGEADRPPAPPLNLVGDYGGGAMMLVTGVLAALLEAKTTGRGRVVDAAMTDGSALLTGLFHALKARGLWDGAARGANLLDGGTPFYRCYACRDGRFVAVGALEPRFYAALIAGLDLTPEEAPQFDRSAWPALHDRFAAVFATRDRNDWAARFVGTEACVTPVLSLEEAPLHPHNQARGTFVESGVVQPAPAPRFDGAAASVAPDRPFLSLDQALKDWRRP</sequence>
<proteinExistence type="predicted"/>
<dbReference type="PANTHER" id="PTHR48228">
    <property type="entry name" value="SUCCINYL-COA--D-CITRAMALATE COA-TRANSFERASE"/>
    <property type="match status" value="1"/>
</dbReference>
<dbReference type="Proteomes" id="UP001549313">
    <property type="component" value="Unassembled WGS sequence"/>
</dbReference>
<evidence type="ECO:0000313" key="2">
    <source>
        <dbReference type="Proteomes" id="UP001549313"/>
    </source>
</evidence>
<comment type="caution">
    <text evidence="1">The sequence shown here is derived from an EMBL/GenBank/DDBJ whole genome shotgun (WGS) entry which is preliminary data.</text>
</comment>
<evidence type="ECO:0000313" key="1">
    <source>
        <dbReference type="EMBL" id="MET4683268.1"/>
    </source>
</evidence>
<dbReference type="SUPFAM" id="SSF89796">
    <property type="entry name" value="CoA-transferase family III (CaiB/BaiF)"/>
    <property type="match status" value="1"/>
</dbReference>
<keyword evidence="1" id="KW-0413">Isomerase</keyword>
<dbReference type="EMBL" id="JBEPTF010000001">
    <property type="protein sequence ID" value="MET4683268.1"/>
    <property type="molecule type" value="Genomic_DNA"/>
</dbReference>
<protein>
    <submittedName>
        <fullName evidence="1">Alpha-methylacyl-CoA racemase</fullName>
        <ecNumber evidence="1">5.1.99.4</ecNumber>
    </submittedName>
</protein>
<dbReference type="InterPro" id="IPR003673">
    <property type="entry name" value="CoA-Trfase_fam_III"/>
</dbReference>
<organism evidence="1 2">
    <name type="scientific">Brevundimonas faecalis</name>
    <dbReference type="NCBI Taxonomy" id="947378"/>
    <lineage>
        <taxon>Bacteria</taxon>
        <taxon>Pseudomonadati</taxon>
        <taxon>Pseudomonadota</taxon>
        <taxon>Alphaproteobacteria</taxon>
        <taxon>Caulobacterales</taxon>
        <taxon>Caulobacteraceae</taxon>
        <taxon>Brevundimonas</taxon>
    </lineage>
</organism>